<dbReference type="Proteomes" id="UP000002384">
    <property type="component" value="Chromosome"/>
</dbReference>
<dbReference type="HOGENOM" id="CLU_124843_0_0_3"/>
<evidence type="ECO:0000313" key="1">
    <source>
        <dbReference type="EMBL" id="ACK72123.1"/>
    </source>
</evidence>
<dbReference type="OrthoDB" id="427567at2"/>
<dbReference type="RefSeq" id="WP_015955715.1">
    <property type="nucleotide sequence ID" value="NC_011729.1"/>
</dbReference>
<gene>
    <name evidence="1" type="ordered locus">PCC7424_3742</name>
</gene>
<proteinExistence type="predicted"/>
<dbReference type="EMBL" id="CP001291">
    <property type="protein sequence ID" value="ACK72123.1"/>
    <property type="molecule type" value="Genomic_DNA"/>
</dbReference>
<dbReference type="eggNOG" id="COG4461">
    <property type="taxonomic scope" value="Bacteria"/>
</dbReference>
<keyword evidence="2" id="KW-1185">Reference proteome</keyword>
<reference evidence="2" key="1">
    <citation type="journal article" date="2011" name="MBio">
        <title>Novel metabolic attributes of the genus Cyanothece, comprising a group of unicellular nitrogen-fixing Cyanobacteria.</title>
        <authorList>
            <person name="Bandyopadhyay A."/>
            <person name="Elvitigala T."/>
            <person name="Welsh E."/>
            <person name="Stockel J."/>
            <person name="Liberton M."/>
            <person name="Min H."/>
            <person name="Sherman L.A."/>
            <person name="Pakrasi H.B."/>
        </authorList>
    </citation>
    <scope>NUCLEOTIDE SEQUENCE [LARGE SCALE GENOMIC DNA]</scope>
    <source>
        <strain evidence="2">PCC 7424</strain>
    </source>
</reference>
<dbReference type="AlphaFoldDB" id="B7KI26"/>
<organism evidence="1 2">
    <name type="scientific">Gloeothece citriformis (strain PCC 7424)</name>
    <name type="common">Cyanothece sp. (strain PCC 7424)</name>
    <dbReference type="NCBI Taxonomy" id="65393"/>
    <lineage>
        <taxon>Bacteria</taxon>
        <taxon>Bacillati</taxon>
        <taxon>Cyanobacteriota</taxon>
        <taxon>Cyanophyceae</taxon>
        <taxon>Oscillatoriophycideae</taxon>
        <taxon>Chroococcales</taxon>
        <taxon>Aphanothecaceae</taxon>
        <taxon>Gloeothece</taxon>
        <taxon>Gloeothece citriformis</taxon>
    </lineage>
</organism>
<sequence length="134" mass="14426">MKISLFLVFAFAASIGLETSRISQAAPAPLEIGQCTETYISTVSTRLIDGMTGEPIPDSGVSVHLNNGIILIASTQIAGVEASQEGDKVKVCLQKVPSNCRTGDYRGIIYKVINHRTGREFMLSNSDETCMSEN</sequence>
<evidence type="ECO:0000313" key="2">
    <source>
        <dbReference type="Proteomes" id="UP000002384"/>
    </source>
</evidence>
<protein>
    <submittedName>
        <fullName evidence="1">Uncharacterized protein</fullName>
    </submittedName>
</protein>
<name>B7KI26_GLOC7</name>
<dbReference type="KEGG" id="cyc:PCC7424_3742"/>
<accession>B7KI26</accession>